<gene>
    <name evidence="1" type="ORF">D7U36_03065</name>
</gene>
<protein>
    <submittedName>
        <fullName evidence="1">Uncharacterized protein</fullName>
    </submittedName>
</protein>
<dbReference type="Proteomes" id="UP000279336">
    <property type="component" value="Unassembled WGS sequence"/>
</dbReference>
<proteinExistence type="predicted"/>
<organism evidence="1 2">
    <name type="scientific">Propionibacterium australiense</name>
    <dbReference type="NCBI Taxonomy" id="119981"/>
    <lineage>
        <taxon>Bacteria</taxon>
        <taxon>Bacillati</taxon>
        <taxon>Actinomycetota</taxon>
        <taxon>Actinomycetes</taxon>
        <taxon>Propionibacteriales</taxon>
        <taxon>Propionibacteriaceae</taxon>
        <taxon>Propionibacterium</taxon>
    </lineage>
</organism>
<name>A0A8B3FUX8_9ACTN</name>
<reference evidence="1 2" key="1">
    <citation type="submission" date="2018-10" db="EMBL/GenBank/DDBJ databases">
        <title>Propionibacterium australiense Genome Sequencing and Assembly.</title>
        <authorList>
            <person name="Bernier A.-M."/>
            <person name="Bernard K."/>
        </authorList>
    </citation>
    <scope>NUCLEOTIDE SEQUENCE [LARGE SCALE GENOMIC DNA]</scope>
    <source>
        <strain evidence="1 2">NML98A078</strain>
    </source>
</reference>
<dbReference type="AlphaFoldDB" id="A0A8B3FUX8"/>
<comment type="caution">
    <text evidence="1">The sequence shown here is derived from an EMBL/GenBank/DDBJ whole genome shotgun (WGS) entry which is preliminary data.</text>
</comment>
<accession>A0A8B3FUX8</accession>
<evidence type="ECO:0000313" key="2">
    <source>
        <dbReference type="Proteomes" id="UP000279336"/>
    </source>
</evidence>
<sequence>MARKKTPEPPAEPPFDPQRTRRELLDLAVESIHAADPASRASLLREARALVAELAADPATPKQEQEEAKANGLVDFQSRLAAKQSSAAASSRGRKAR</sequence>
<dbReference type="EMBL" id="RCIW01000003">
    <property type="protein sequence ID" value="RLP12254.1"/>
    <property type="molecule type" value="Genomic_DNA"/>
</dbReference>
<evidence type="ECO:0000313" key="1">
    <source>
        <dbReference type="EMBL" id="RLP12254.1"/>
    </source>
</evidence>
<dbReference type="RefSeq" id="WP_121587959.1">
    <property type="nucleotide sequence ID" value="NZ_RCIW01000003.1"/>
</dbReference>